<keyword evidence="2" id="KW-1185">Reference proteome</keyword>
<sequence length="98" mass="11257">MGDWGGVDDLQIQHNFNVFYMPASFQNMQLRQCPHHLNCTVPCGNENLTSPQAAGFIRSDREAEYRKKGSRNCLPTFPKIRKDLLLTVDDNIRHILIV</sequence>
<dbReference type="InParanoid" id="A0A3N7F2S7"/>
<name>A0A3N7F2S7_POPTR</name>
<reference evidence="1 2" key="1">
    <citation type="journal article" date="2006" name="Science">
        <title>The genome of black cottonwood, Populus trichocarpa (Torr. &amp; Gray).</title>
        <authorList>
            <person name="Tuskan G.A."/>
            <person name="Difazio S."/>
            <person name="Jansson S."/>
            <person name="Bohlmann J."/>
            <person name="Grigoriev I."/>
            <person name="Hellsten U."/>
            <person name="Putnam N."/>
            <person name="Ralph S."/>
            <person name="Rombauts S."/>
            <person name="Salamov A."/>
            <person name="Schein J."/>
            <person name="Sterck L."/>
            <person name="Aerts A."/>
            <person name="Bhalerao R.R."/>
            <person name="Bhalerao R.P."/>
            <person name="Blaudez D."/>
            <person name="Boerjan W."/>
            <person name="Brun A."/>
            <person name="Brunner A."/>
            <person name="Busov V."/>
            <person name="Campbell M."/>
            <person name="Carlson J."/>
            <person name="Chalot M."/>
            <person name="Chapman J."/>
            <person name="Chen G.L."/>
            <person name="Cooper D."/>
            <person name="Coutinho P.M."/>
            <person name="Couturier J."/>
            <person name="Covert S."/>
            <person name="Cronk Q."/>
            <person name="Cunningham R."/>
            <person name="Davis J."/>
            <person name="Degroeve S."/>
            <person name="Dejardin A."/>
            <person name="Depamphilis C."/>
            <person name="Detter J."/>
            <person name="Dirks B."/>
            <person name="Dubchak I."/>
            <person name="Duplessis S."/>
            <person name="Ehlting J."/>
            <person name="Ellis B."/>
            <person name="Gendler K."/>
            <person name="Goodstein D."/>
            <person name="Gribskov M."/>
            <person name="Grimwood J."/>
            <person name="Groover A."/>
            <person name="Gunter L."/>
            <person name="Hamberger B."/>
            <person name="Heinze B."/>
            <person name="Helariutta Y."/>
            <person name="Henrissat B."/>
            <person name="Holligan D."/>
            <person name="Holt R."/>
            <person name="Huang W."/>
            <person name="Islam-Faridi N."/>
            <person name="Jones S."/>
            <person name="Jones-Rhoades M."/>
            <person name="Jorgensen R."/>
            <person name="Joshi C."/>
            <person name="Kangasjarvi J."/>
            <person name="Karlsson J."/>
            <person name="Kelleher C."/>
            <person name="Kirkpatrick R."/>
            <person name="Kirst M."/>
            <person name="Kohler A."/>
            <person name="Kalluri U."/>
            <person name="Larimer F."/>
            <person name="Leebens-Mack J."/>
            <person name="Leple J.C."/>
            <person name="Locascio P."/>
            <person name="Lou Y."/>
            <person name="Lucas S."/>
            <person name="Martin F."/>
            <person name="Montanini B."/>
            <person name="Napoli C."/>
            <person name="Nelson D.R."/>
            <person name="Nelson C."/>
            <person name="Nieminen K."/>
            <person name="Nilsson O."/>
            <person name="Pereda V."/>
            <person name="Peter G."/>
            <person name="Philippe R."/>
            <person name="Pilate G."/>
            <person name="Poliakov A."/>
            <person name="Razumovskaya J."/>
            <person name="Richardson P."/>
            <person name="Rinaldi C."/>
            <person name="Ritland K."/>
            <person name="Rouze P."/>
            <person name="Ryaboy D."/>
            <person name="Schmutz J."/>
            <person name="Schrader J."/>
            <person name="Segerman B."/>
            <person name="Shin H."/>
            <person name="Siddiqui A."/>
            <person name="Sterky F."/>
            <person name="Terry A."/>
            <person name="Tsai C.J."/>
            <person name="Uberbacher E."/>
            <person name="Unneberg P."/>
            <person name="Vahala J."/>
            <person name="Wall K."/>
            <person name="Wessler S."/>
            <person name="Yang G."/>
            <person name="Yin T."/>
            <person name="Douglas C."/>
            <person name="Marra M."/>
            <person name="Sandberg G."/>
            <person name="Van de Peer Y."/>
            <person name="Rokhsar D."/>
        </authorList>
    </citation>
    <scope>NUCLEOTIDE SEQUENCE [LARGE SCALE GENOMIC DNA]</scope>
    <source>
        <strain evidence="2">cv. Nisqually</strain>
    </source>
</reference>
<evidence type="ECO:0000313" key="2">
    <source>
        <dbReference type="Proteomes" id="UP000006729"/>
    </source>
</evidence>
<dbReference type="Proteomes" id="UP000006729">
    <property type="component" value="Chromosome 6"/>
</dbReference>
<proteinExistence type="predicted"/>
<organism evidence="1 2">
    <name type="scientific">Populus trichocarpa</name>
    <name type="common">Western balsam poplar</name>
    <name type="synonym">Populus balsamifera subsp. trichocarpa</name>
    <dbReference type="NCBI Taxonomy" id="3694"/>
    <lineage>
        <taxon>Eukaryota</taxon>
        <taxon>Viridiplantae</taxon>
        <taxon>Streptophyta</taxon>
        <taxon>Embryophyta</taxon>
        <taxon>Tracheophyta</taxon>
        <taxon>Spermatophyta</taxon>
        <taxon>Magnoliopsida</taxon>
        <taxon>eudicotyledons</taxon>
        <taxon>Gunneridae</taxon>
        <taxon>Pentapetalae</taxon>
        <taxon>rosids</taxon>
        <taxon>fabids</taxon>
        <taxon>Malpighiales</taxon>
        <taxon>Salicaceae</taxon>
        <taxon>Saliceae</taxon>
        <taxon>Populus</taxon>
    </lineage>
</organism>
<gene>
    <name evidence="1" type="ORF">POPTR_006G132951</name>
</gene>
<accession>A0A3N7F2S7</accession>
<dbReference type="AlphaFoldDB" id="A0A3N7F2S7"/>
<evidence type="ECO:0000313" key="1">
    <source>
        <dbReference type="EMBL" id="RQO91667.1"/>
    </source>
</evidence>
<protein>
    <submittedName>
        <fullName evidence="1">Uncharacterized protein</fullName>
    </submittedName>
</protein>
<dbReference type="EMBL" id="CM009295">
    <property type="protein sequence ID" value="RQO91667.1"/>
    <property type="molecule type" value="Genomic_DNA"/>
</dbReference>